<accession>A0AAD4FSN7</accession>
<dbReference type="GO" id="GO:0070733">
    <property type="term" value="F:AMPylase activity"/>
    <property type="evidence" value="ECO:0007669"/>
    <property type="project" value="UniProtKB-EC"/>
</dbReference>
<proteinExistence type="inferred from homology"/>
<feature type="binding site" evidence="8">
    <location>
        <position position="82"/>
    </location>
    <ligand>
        <name>ATP</name>
        <dbReference type="ChEBI" id="CHEBI:30616"/>
    </ligand>
</feature>
<dbReference type="InterPro" id="IPR003846">
    <property type="entry name" value="SelO"/>
</dbReference>
<keyword evidence="8" id="KW-0464">Manganese</keyword>
<dbReference type="Proteomes" id="UP000016487">
    <property type="component" value="Unassembled WGS sequence"/>
</dbReference>
<comment type="catalytic activity">
    <reaction evidence="8">
        <text>L-seryl-[protein] + UTP = O-(5'-uridylyl)-L-seryl-[protein] + diphosphate</text>
        <dbReference type="Rhea" id="RHEA:64604"/>
        <dbReference type="Rhea" id="RHEA-COMP:9863"/>
        <dbReference type="Rhea" id="RHEA-COMP:16635"/>
        <dbReference type="ChEBI" id="CHEBI:29999"/>
        <dbReference type="ChEBI" id="CHEBI:33019"/>
        <dbReference type="ChEBI" id="CHEBI:46398"/>
        <dbReference type="ChEBI" id="CHEBI:156051"/>
    </reaction>
</comment>
<comment type="catalytic activity">
    <reaction evidence="8">
        <text>L-seryl-[protein] + ATP = 3-O-(5'-adenylyl)-L-seryl-[protein] + diphosphate</text>
        <dbReference type="Rhea" id="RHEA:58120"/>
        <dbReference type="Rhea" id="RHEA-COMP:9863"/>
        <dbReference type="Rhea" id="RHEA-COMP:15073"/>
        <dbReference type="ChEBI" id="CHEBI:29999"/>
        <dbReference type="ChEBI" id="CHEBI:30616"/>
        <dbReference type="ChEBI" id="CHEBI:33019"/>
        <dbReference type="ChEBI" id="CHEBI:142516"/>
        <dbReference type="EC" id="2.7.7.108"/>
    </reaction>
</comment>
<dbReference type="PANTHER" id="PTHR32057:SF14">
    <property type="entry name" value="PROTEIN ADENYLYLTRANSFERASE SELO, MITOCHONDRIAL"/>
    <property type="match status" value="1"/>
</dbReference>
<evidence type="ECO:0000256" key="7">
    <source>
        <dbReference type="ARBA" id="ARBA00022842"/>
    </source>
</evidence>
<feature type="binding site" evidence="8">
    <location>
        <position position="168"/>
    </location>
    <ligand>
        <name>ATP</name>
        <dbReference type="ChEBI" id="CHEBI:30616"/>
    </ligand>
</feature>
<feature type="binding site" evidence="8">
    <location>
        <position position="117"/>
    </location>
    <ligand>
        <name>ATP</name>
        <dbReference type="ChEBI" id="CHEBI:30616"/>
    </ligand>
</feature>
<keyword evidence="4 8" id="KW-0479">Metal-binding</keyword>
<comment type="catalytic activity">
    <reaction evidence="8">
        <text>L-histidyl-[protein] + UTP = N(tele)-(5'-uridylyl)-L-histidyl-[protein] + diphosphate</text>
        <dbReference type="Rhea" id="RHEA:83891"/>
        <dbReference type="Rhea" id="RHEA-COMP:9745"/>
        <dbReference type="Rhea" id="RHEA-COMP:20239"/>
        <dbReference type="ChEBI" id="CHEBI:29979"/>
        <dbReference type="ChEBI" id="CHEBI:33019"/>
        <dbReference type="ChEBI" id="CHEBI:46398"/>
        <dbReference type="ChEBI" id="CHEBI:233474"/>
    </reaction>
</comment>
<keyword evidence="6 8" id="KW-0067">ATP-binding</keyword>
<gene>
    <name evidence="8" type="primary">ydiU</name>
    <name evidence="8" type="synonym">selO</name>
    <name evidence="9" type="ORF">PCIT_a2519</name>
</gene>
<sequence length="479" mass="53101">MMTFVKRYENISDQFSVVSRPKVSMMPELLLWNDDLVTQLAIPLVANEAAELLSGNRVLPDVEPVALAYSGHQFGHFNPTLGDGRAHLLGAFTDPQGQLLDIQLKGSGRTPFSRGGDGLCALGPAVREYVMSRAMAALGVPTTHCLAVVTTGDSVFREQAVAGAVVSRIASSHIRVGSFQYLALNDDKHGMRELMEHAIASHYPHITETGDARTVAFLSAVCEKQIELIIQWLRVGFIHGVMNTDNTLVSGETIDYGPCAMLEAFDFNQVYSSIDKQGRYAFGNQPNIANWNCARLAESLLTIMESEEDTALNMLTTAIGTFSDKFNQAYKAMWANKLGILEWRESDSELLSELLTLMNEHKLDYTNTFAALTNSIMAKPSNLFIVHEVIAGWYKKWQLRIAEAECTDIAKIMSRVNPAVVPRNQLVEQVIEQFMEVGSSDFLTQWLPVLNDPYNYEQQTSAFIEPLPSGANYHTFCGT</sequence>
<comment type="catalytic activity">
    <reaction evidence="8">
        <text>L-tyrosyl-[protein] + ATP = O-(5'-adenylyl)-L-tyrosyl-[protein] + diphosphate</text>
        <dbReference type="Rhea" id="RHEA:54288"/>
        <dbReference type="Rhea" id="RHEA-COMP:10136"/>
        <dbReference type="Rhea" id="RHEA-COMP:13846"/>
        <dbReference type="ChEBI" id="CHEBI:30616"/>
        <dbReference type="ChEBI" id="CHEBI:33019"/>
        <dbReference type="ChEBI" id="CHEBI:46858"/>
        <dbReference type="ChEBI" id="CHEBI:83624"/>
        <dbReference type="EC" id="2.7.7.108"/>
    </reaction>
</comment>
<comment type="catalytic activity">
    <reaction evidence="8">
        <text>L-tyrosyl-[protein] + UTP = O-(5'-uridylyl)-L-tyrosyl-[protein] + diphosphate</text>
        <dbReference type="Rhea" id="RHEA:83887"/>
        <dbReference type="Rhea" id="RHEA-COMP:10136"/>
        <dbReference type="Rhea" id="RHEA-COMP:20238"/>
        <dbReference type="ChEBI" id="CHEBI:33019"/>
        <dbReference type="ChEBI" id="CHEBI:46398"/>
        <dbReference type="ChEBI" id="CHEBI:46858"/>
        <dbReference type="ChEBI" id="CHEBI:90602"/>
    </reaction>
</comment>
<keyword evidence="2 8" id="KW-0808">Transferase</keyword>
<protein>
    <recommendedName>
        <fullName evidence="8">Protein nucleotidyltransferase YdiU</fullName>
        <ecNumber evidence="8">2.7.7.-</ecNumber>
    </recommendedName>
    <alternativeName>
        <fullName evidence="8">Protein adenylyltransferase YdiU</fullName>
        <ecNumber evidence="8">2.7.7.108</ecNumber>
    </alternativeName>
    <alternativeName>
        <fullName evidence="8">Protein uridylyltransferase YdiU</fullName>
        <ecNumber evidence="8">2.7.7.-</ecNumber>
    </alternativeName>
</protein>
<feature type="binding site" evidence="8">
    <location>
        <position position="255"/>
    </location>
    <ligand>
        <name>Mg(2+)</name>
        <dbReference type="ChEBI" id="CHEBI:18420"/>
    </ligand>
</feature>
<evidence type="ECO:0000256" key="1">
    <source>
        <dbReference type="ARBA" id="ARBA00009747"/>
    </source>
</evidence>
<dbReference type="HAMAP" id="MF_00692">
    <property type="entry name" value="SelO"/>
    <property type="match status" value="1"/>
</dbReference>
<comment type="cofactor">
    <cofactor evidence="8">
        <name>Mg(2+)</name>
        <dbReference type="ChEBI" id="CHEBI:18420"/>
    </cofactor>
    <cofactor evidence="8">
        <name>Mn(2+)</name>
        <dbReference type="ChEBI" id="CHEBI:29035"/>
    </cofactor>
</comment>
<evidence type="ECO:0000256" key="2">
    <source>
        <dbReference type="ARBA" id="ARBA00022679"/>
    </source>
</evidence>
<feature type="binding site" evidence="8">
    <location>
        <position position="105"/>
    </location>
    <ligand>
        <name>ATP</name>
        <dbReference type="ChEBI" id="CHEBI:30616"/>
    </ligand>
</feature>
<feature type="active site" description="Proton acceptor" evidence="8">
    <location>
        <position position="245"/>
    </location>
</feature>
<feature type="binding site" evidence="8">
    <location>
        <position position="118"/>
    </location>
    <ligand>
        <name>ATP</name>
        <dbReference type="ChEBI" id="CHEBI:30616"/>
    </ligand>
</feature>
<reference evidence="9" key="2">
    <citation type="submission" date="2015-03" db="EMBL/GenBank/DDBJ databases">
        <title>Genome sequence of Pseudoalteromonas citrea.</title>
        <authorList>
            <person name="Xie B.-B."/>
            <person name="Rong J.-C."/>
            <person name="Qin Q.-L."/>
            <person name="Zhang Y.-Z."/>
        </authorList>
    </citation>
    <scope>NUCLEOTIDE SEQUENCE</scope>
    <source>
        <strain evidence="9">DSM 8771</strain>
    </source>
</reference>
<evidence type="ECO:0000313" key="10">
    <source>
        <dbReference type="Proteomes" id="UP000016487"/>
    </source>
</evidence>
<comment type="catalytic activity">
    <reaction evidence="8">
        <text>L-threonyl-[protein] + ATP = 3-O-(5'-adenylyl)-L-threonyl-[protein] + diphosphate</text>
        <dbReference type="Rhea" id="RHEA:54292"/>
        <dbReference type="Rhea" id="RHEA-COMP:11060"/>
        <dbReference type="Rhea" id="RHEA-COMP:13847"/>
        <dbReference type="ChEBI" id="CHEBI:30013"/>
        <dbReference type="ChEBI" id="CHEBI:30616"/>
        <dbReference type="ChEBI" id="CHEBI:33019"/>
        <dbReference type="ChEBI" id="CHEBI:138113"/>
        <dbReference type="EC" id="2.7.7.108"/>
    </reaction>
</comment>
<dbReference type="Pfam" id="PF02696">
    <property type="entry name" value="SelO"/>
    <property type="match status" value="1"/>
</dbReference>
<feature type="binding site" evidence="8">
    <location>
        <position position="246"/>
    </location>
    <ligand>
        <name>Mg(2+)</name>
        <dbReference type="ChEBI" id="CHEBI:18420"/>
    </ligand>
</feature>
<dbReference type="GO" id="GO:0030145">
    <property type="term" value="F:manganese ion binding"/>
    <property type="evidence" value="ECO:0007669"/>
    <property type="project" value="UniProtKB-UniRule"/>
</dbReference>
<dbReference type="GO" id="GO:0000287">
    <property type="term" value="F:magnesium ion binding"/>
    <property type="evidence" value="ECO:0007669"/>
    <property type="project" value="UniProtKB-UniRule"/>
</dbReference>
<reference evidence="9" key="1">
    <citation type="journal article" date="2012" name="J. Bacteriol.">
        <title>Genome sequences of type strains of seven species of the marine bacterium Pseudoalteromonas.</title>
        <authorList>
            <person name="Xie B.B."/>
            <person name="Shu Y.L."/>
            <person name="Qin Q.L."/>
            <person name="Rong J.C."/>
            <person name="Zhang X.Y."/>
            <person name="Chen X.L."/>
            <person name="Shi M."/>
            <person name="He H.L."/>
            <person name="Zhou B.C."/>
            <person name="Zhang Y.Z."/>
        </authorList>
    </citation>
    <scope>NUCLEOTIDE SEQUENCE</scope>
    <source>
        <strain evidence="9">DSM 8771</strain>
    </source>
</reference>
<comment type="similarity">
    <text evidence="1 8">Belongs to the SELO family.</text>
</comment>
<evidence type="ECO:0000256" key="4">
    <source>
        <dbReference type="ARBA" id="ARBA00022723"/>
    </source>
</evidence>
<keyword evidence="5 8" id="KW-0547">Nucleotide-binding</keyword>
<dbReference type="GO" id="GO:0005524">
    <property type="term" value="F:ATP binding"/>
    <property type="evidence" value="ECO:0007669"/>
    <property type="project" value="UniProtKB-UniRule"/>
</dbReference>
<feature type="binding site" evidence="8">
    <location>
        <position position="175"/>
    </location>
    <ligand>
        <name>ATP</name>
        <dbReference type="ChEBI" id="CHEBI:30616"/>
    </ligand>
</feature>
<dbReference type="NCBIfam" id="NF000658">
    <property type="entry name" value="PRK00029.1"/>
    <property type="match status" value="1"/>
</dbReference>
<feature type="binding site" evidence="8">
    <location>
        <position position="85"/>
    </location>
    <ligand>
        <name>ATP</name>
        <dbReference type="ChEBI" id="CHEBI:30616"/>
    </ligand>
</feature>
<evidence type="ECO:0000256" key="3">
    <source>
        <dbReference type="ARBA" id="ARBA00022695"/>
    </source>
</evidence>
<comment type="function">
    <text evidence="8">Nucleotidyltransferase involved in the post-translational modification of proteins. It can catalyze the addition of adenosine monophosphate (AMP) or uridine monophosphate (UMP) to a protein, resulting in modifications known as AMPylation and UMPylation.</text>
</comment>
<feature type="binding site" evidence="8">
    <location>
        <position position="84"/>
    </location>
    <ligand>
        <name>ATP</name>
        <dbReference type="ChEBI" id="CHEBI:30616"/>
    </ligand>
</feature>
<evidence type="ECO:0000256" key="6">
    <source>
        <dbReference type="ARBA" id="ARBA00022840"/>
    </source>
</evidence>
<feature type="binding site" evidence="8">
    <location>
        <position position="255"/>
    </location>
    <ligand>
        <name>ATP</name>
        <dbReference type="ChEBI" id="CHEBI:30616"/>
    </ligand>
</feature>
<evidence type="ECO:0000256" key="5">
    <source>
        <dbReference type="ARBA" id="ARBA00022741"/>
    </source>
</evidence>
<evidence type="ECO:0000313" key="9">
    <source>
        <dbReference type="EMBL" id="KAF7772451.1"/>
    </source>
</evidence>
<evidence type="ECO:0000256" key="8">
    <source>
        <dbReference type="HAMAP-Rule" id="MF_00692"/>
    </source>
</evidence>
<dbReference type="EC" id="2.7.7.108" evidence="8"/>
<dbReference type="EC" id="2.7.7.-" evidence="8"/>
<dbReference type="EMBL" id="AHBZ03000015">
    <property type="protein sequence ID" value="KAF7772451.1"/>
    <property type="molecule type" value="Genomic_DNA"/>
</dbReference>
<name>A0AAD4FSN7_9GAMM</name>
<keyword evidence="7 8" id="KW-0460">Magnesium</keyword>
<dbReference type="PANTHER" id="PTHR32057">
    <property type="entry name" value="PROTEIN ADENYLYLTRANSFERASE SELO, MITOCHONDRIAL"/>
    <property type="match status" value="1"/>
</dbReference>
<comment type="caution">
    <text evidence="9">The sequence shown here is derived from an EMBL/GenBank/DDBJ whole genome shotgun (WGS) entry which is preliminary data.</text>
</comment>
<organism evidence="9 10">
    <name type="scientific">Pseudoalteromonas citrea</name>
    <dbReference type="NCBI Taxonomy" id="43655"/>
    <lineage>
        <taxon>Bacteria</taxon>
        <taxon>Pseudomonadati</taxon>
        <taxon>Pseudomonadota</taxon>
        <taxon>Gammaproteobacteria</taxon>
        <taxon>Alteromonadales</taxon>
        <taxon>Pseudoalteromonadaceae</taxon>
        <taxon>Pseudoalteromonas</taxon>
    </lineage>
</organism>
<dbReference type="AlphaFoldDB" id="A0AAD4FSN7"/>
<keyword evidence="3 8" id="KW-0548">Nucleotidyltransferase</keyword>